<dbReference type="Proteomes" id="UP001604335">
    <property type="component" value="Unassembled WGS sequence"/>
</dbReference>
<dbReference type="Pfam" id="PF01408">
    <property type="entry name" value="GFO_IDH_MocA"/>
    <property type="match status" value="1"/>
</dbReference>
<dbReference type="InterPro" id="IPR000683">
    <property type="entry name" value="Gfo/Idh/MocA-like_OxRdtase_N"/>
</dbReference>
<dbReference type="InterPro" id="IPR051450">
    <property type="entry name" value="Gfo/Idh/MocA_Oxidoreductases"/>
</dbReference>
<proteinExistence type="inferred from homology"/>
<comment type="similarity">
    <text evidence="1">Belongs to the Gfo/Idh/MocA family.</text>
</comment>
<gene>
    <name evidence="4" type="ORF">VPK24_09720</name>
</gene>
<keyword evidence="5" id="KW-1185">Reference proteome</keyword>
<dbReference type="InterPro" id="IPR004104">
    <property type="entry name" value="Gfo/Idh/MocA-like_OxRdtase_C"/>
</dbReference>
<dbReference type="SUPFAM" id="SSF55347">
    <property type="entry name" value="Glyceraldehyde-3-phosphate dehydrogenase-like, C-terminal domain"/>
    <property type="match status" value="1"/>
</dbReference>
<dbReference type="Gene3D" id="3.40.50.720">
    <property type="entry name" value="NAD(P)-binding Rossmann-like Domain"/>
    <property type="match status" value="1"/>
</dbReference>
<accession>A0ABW7C9T1</accession>
<dbReference type="Pfam" id="PF02894">
    <property type="entry name" value="GFO_IDH_MocA_C"/>
    <property type="match status" value="1"/>
</dbReference>
<dbReference type="InterPro" id="IPR036291">
    <property type="entry name" value="NAD(P)-bd_dom_sf"/>
</dbReference>
<feature type="domain" description="Gfo/Idh/MocA-like oxidoreductase N-terminal" evidence="2">
    <location>
        <begin position="7"/>
        <end position="130"/>
    </location>
</feature>
<reference evidence="5" key="1">
    <citation type="journal article" date="2024" name="Algal Res.">
        <title>Biochemical, toxicological and genomic investigation of a high-biomass producing Limnothrix strain isolated from Italian shallow drinking water reservoir.</title>
        <authorList>
            <person name="Simonazzi M."/>
            <person name="Shishido T.K."/>
            <person name="Delbaje E."/>
            <person name="Wahlsten M."/>
            <person name="Fewer D.P."/>
            <person name="Sivonen K."/>
            <person name="Pezzolesi L."/>
            <person name="Pistocchi R."/>
        </authorList>
    </citation>
    <scope>NUCLEOTIDE SEQUENCE [LARGE SCALE GENOMIC DNA]</scope>
    <source>
        <strain evidence="5">LRLZ20PSL1</strain>
    </source>
</reference>
<feature type="domain" description="Gfo/Idh/MocA-like oxidoreductase C-terminal" evidence="3">
    <location>
        <begin position="148"/>
        <end position="330"/>
    </location>
</feature>
<dbReference type="PANTHER" id="PTHR43377:SF10">
    <property type="entry name" value="BILIVERDIN REDUCTASE"/>
    <property type="match status" value="1"/>
</dbReference>
<dbReference type="PANTHER" id="PTHR43377">
    <property type="entry name" value="BILIVERDIN REDUCTASE A"/>
    <property type="match status" value="1"/>
</dbReference>
<organism evidence="4 5">
    <name type="scientific">Limnothrix redekei LRLZ20PSL1</name>
    <dbReference type="NCBI Taxonomy" id="3112953"/>
    <lineage>
        <taxon>Bacteria</taxon>
        <taxon>Bacillati</taxon>
        <taxon>Cyanobacteriota</taxon>
        <taxon>Cyanophyceae</taxon>
        <taxon>Pseudanabaenales</taxon>
        <taxon>Pseudanabaenaceae</taxon>
        <taxon>Limnothrix</taxon>
    </lineage>
</organism>
<evidence type="ECO:0000313" key="5">
    <source>
        <dbReference type="Proteomes" id="UP001604335"/>
    </source>
</evidence>
<evidence type="ECO:0000256" key="1">
    <source>
        <dbReference type="ARBA" id="ARBA00010928"/>
    </source>
</evidence>
<evidence type="ECO:0000259" key="3">
    <source>
        <dbReference type="Pfam" id="PF02894"/>
    </source>
</evidence>
<protein>
    <submittedName>
        <fullName evidence="4">Gfo/Idh/MocA family oxidoreductase</fullName>
    </submittedName>
</protein>
<dbReference type="EMBL" id="JAZAQF010000059">
    <property type="protein sequence ID" value="MFG3817912.1"/>
    <property type="molecule type" value="Genomic_DNA"/>
</dbReference>
<dbReference type="Gene3D" id="3.30.360.10">
    <property type="entry name" value="Dihydrodipicolinate Reductase, domain 2"/>
    <property type="match status" value="1"/>
</dbReference>
<sequence>MLLGNPVRVGLVGTGFVAKLRAEALLPDAQGDWLAAKLVAVAGRTPEKVADFAATYGAIALDSWRELVSHADVDLVMVCNTNAERGAIVRAALEADRHVVTEYPLALDPNEAAELVELARSRDRLLHVEHIELLGGVHQSLRTWLPKVGEVISARYSTITPQIPTPGKWTYNRSLFGFPLVGALSRLHRLVDVFENVRQVGAVARYWPAEVEDYHACWCEARLIFSSGPIATVTYGKGDRFHGSQRLLEVRGSQGTLIYEGDQGQLIQGDQVTPLEVGGRRGLFARDTHAVLAYLLNGTPLYVRPEESLYTLRVADAAARSANTGRPIDLL</sequence>
<comment type="caution">
    <text evidence="4">The sequence shown here is derived from an EMBL/GenBank/DDBJ whole genome shotgun (WGS) entry which is preliminary data.</text>
</comment>
<evidence type="ECO:0000259" key="2">
    <source>
        <dbReference type="Pfam" id="PF01408"/>
    </source>
</evidence>
<name>A0ABW7C9T1_9CYAN</name>
<dbReference type="RefSeq" id="WP_393012621.1">
    <property type="nucleotide sequence ID" value="NZ_JAZAQF010000059.1"/>
</dbReference>
<dbReference type="SUPFAM" id="SSF51735">
    <property type="entry name" value="NAD(P)-binding Rossmann-fold domains"/>
    <property type="match status" value="1"/>
</dbReference>
<evidence type="ECO:0000313" key="4">
    <source>
        <dbReference type="EMBL" id="MFG3817912.1"/>
    </source>
</evidence>